<protein>
    <submittedName>
        <fullName evidence="3">Probable NAD dependent epimerase/dehydratase, possibly involved in polysaccharide biosynthesis</fullName>
    </submittedName>
</protein>
<evidence type="ECO:0000259" key="2">
    <source>
        <dbReference type="Pfam" id="PF14667"/>
    </source>
</evidence>
<dbReference type="Pfam" id="PF01370">
    <property type="entry name" value="Epimerase"/>
    <property type="match status" value="1"/>
</dbReference>
<dbReference type="InterPro" id="IPR011051">
    <property type="entry name" value="RmlC_Cupin_sf"/>
</dbReference>
<evidence type="ECO:0000313" key="4">
    <source>
        <dbReference type="Proteomes" id="UP000006552"/>
    </source>
</evidence>
<dbReference type="eggNOG" id="COG1898">
    <property type="taxonomic scope" value="Bacteria"/>
</dbReference>
<dbReference type="InterPro" id="IPR001509">
    <property type="entry name" value="Epimerase_deHydtase"/>
</dbReference>
<accession>Q5NZN9</accession>
<organism evidence="3 4">
    <name type="scientific">Aromatoleum aromaticum (strain DSM 19018 / LMG 30748 / EbN1)</name>
    <name type="common">Azoarcus sp. (strain EbN1)</name>
    <dbReference type="NCBI Taxonomy" id="76114"/>
    <lineage>
        <taxon>Bacteria</taxon>
        <taxon>Pseudomonadati</taxon>
        <taxon>Pseudomonadota</taxon>
        <taxon>Betaproteobacteria</taxon>
        <taxon>Rhodocyclales</taxon>
        <taxon>Rhodocyclaceae</taxon>
        <taxon>Aromatoleum</taxon>
    </lineage>
</organism>
<feature type="domain" description="NAD-dependent epimerase/dehydratase" evidence="1">
    <location>
        <begin position="3"/>
        <end position="193"/>
    </location>
</feature>
<dbReference type="SUPFAM" id="SSF51182">
    <property type="entry name" value="RmlC-like cupins"/>
    <property type="match status" value="1"/>
</dbReference>
<dbReference type="InterPro" id="IPR036291">
    <property type="entry name" value="NAD(P)-bd_dom_sf"/>
</dbReference>
<proteinExistence type="predicted"/>
<dbReference type="Gene3D" id="3.40.50.720">
    <property type="entry name" value="NAD(P)-binding Rossmann-like Domain"/>
    <property type="match status" value="1"/>
</dbReference>
<evidence type="ECO:0000259" key="1">
    <source>
        <dbReference type="Pfam" id="PF01370"/>
    </source>
</evidence>
<reference evidence="3 4" key="1">
    <citation type="journal article" date="2005" name="Arch. Microbiol.">
        <title>The genome sequence of an anaerobic aromatic-degrading denitrifying bacterium, strain EbN1.</title>
        <authorList>
            <person name="Rabus R."/>
            <person name="Kube M."/>
            <person name="Heider J."/>
            <person name="Beck A."/>
            <person name="Heitmann K."/>
            <person name="Widdel F."/>
            <person name="Reinhardt R."/>
        </authorList>
    </citation>
    <scope>NUCLEOTIDE SEQUENCE [LARGE SCALE GENOMIC DNA]</scope>
    <source>
        <strain evidence="3 4">EbN1</strain>
    </source>
</reference>
<sequence>MKVLITGANGFVGRNLQLHLAERRDVEVVCFTRGQDVSALPALLQGVDFVFHLAGINRPQDPHEFVTGNVDLTQALCEAVCAVADSSGKRVPIVYTSSIQAARDNPYGQSKRRAEEALLAAARTHRLPVHVFRLPNVFGKWCRPNYNSAVATFCHNIARDLPIQINDPAAPVTLVYVDDVIERFVQLMDGADAAVDADGFASVAPQYTTTVGELARLIRTFKDSRDTLMTERVGTGLVRALYATYVSYLPPEAFTYTVPQHGDARGVFVEMLKTPDCGQFSFFTAHPGITRGGHYHHTKTEKFLVIRGEARFRFRHMQTGETHELVTRGDKAEIVETVPGWTHDITNIGGDEMVVMLWANEVFDRARPDTYACAL</sequence>
<keyword evidence="4" id="KW-1185">Reference proteome</keyword>
<dbReference type="CDD" id="cd05261">
    <property type="entry name" value="CAPF_like_SDR_e"/>
    <property type="match status" value="1"/>
</dbReference>
<feature type="domain" description="Capsular polysaccharide assembling protein CapF C-terminal" evidence="2">
    <location>
        <begin position="261"/>
        <end position="371"/>
    </location>
</feature>
<dbReference type="HOGENOM" id="CLU_063221_0_0_4"/>
<gene>
    <name evidence="3" type="ORF">ebA5887</name>
</gene>
<dbReference type="InterPro" id="IPR014710">
    <property type="entry name" value="RmlC-like_jellyroll"/>
</dbReference>
<dbReference type="PANTHER" id="PTHR43245:SF55">
    <property type="entry name" value="NAD(P)-BINDING DOMAIN-CONTAINING PROTEIN"/>
    <property type="match status" value="1"/>
</dbReference>
<dbReference type="Gene3D" id="2.60.120.10">
    <property type="entry name" value="Jelly Rolls"/>
    <property type="match status" value="1"/>
</dbReference>
<dbReference type="SUPFAM" id="SSF51735">
    <property type="entry name" value="NAD(P)-binding Rossmann-fold domains"/>
    <property type="match status" value="1"/>
</dbReference>
<dbReference type="RefSeq" id="WP_011239138.1">
    <property type="nucleotide sequence ID" value="NC_006513.1"/>
</dbReference>
<dbReference type="NCBIfam" id="NF047837">
    <property type="entry name" value="UDPAcbARedWbcJ"/>
    <property type="match status" value="1"/>
</dbReference>
<dbReference type="PANTHER" id="PTHR43245">
    <property type="entry name" value="BIFUNCTIONAL POLYMYXIN RESISTANCE PROTEIN ARNA"/>
    <property type="match status" value="1"/>
</dbReference>
<dbReference type="eggNOG" id="COG0451">
    <property type="taxonomic scope" value="Bacteria"/>
</dbReference>
<dbReference type="AlphaFoldDB" id="Q5NZN9"/>
<dbReference type="STRING" id="76114.ebA5887"/>
<dbReference type="OrthoDB" id="9801056at2"/>
<dbReference type="CDD" id="cd07007">
    <property type="entry name" value="cupin_CapF-like_C"/>
    <property type="match status" value="1"/>
</dbReference>
<evidence type="ECO:0000313" key="3">
    <source>
        <dbReference type="EMBL" id="CAI09475.1"/>
    </source>
</evidence>
<dbReference type="EMBL" id="CR555306">
    <property type="protein sequence ID" value="CAI09475.1"/>
    <property type="molecule type" value="Genomic_DNA"/>
</dbReference>
<dbReference type="InterPro" id="IPR050177">
    <property type="entry name" value="Lipid_A_modif_metabolic_enz"/>
</dbReference>
<dbReference type="InterPro" id="IPR029303">
    <property type="entry name" value="CapF_C"/>
</dbReference>
<dbReference type="Proteomes" id="UP000006552">
    <property type="component" value="Chromosome"/>
</dbReference>
<dbReference type="KEGG" id="eba:ebA5887"/>
<dbReference type="Pfam" id="PF14667">
    <property type="entry name" value="Polysacc_synt_C"/>
    <property type="match status" value="1"/>
</dbReference>
<name>Q5NZN9_AROAE</name>